<dbReference type="AlphaFoldDB" id="A0AAV4IKQ5"/>
<gene>
    <name evidence="2" type="ORF">ElyMa_003036100</name>
</gene>
<evidence type="ECO:0000313" key="3">
    <source>
        <dbReference type="Proteomes" id="UP000762676"/>
    </source>
</evidence>
<protein>
    <submittedName>
        <fullName evidence="2">Uncharacterized protein</fullName>
    </submittedName>
</protein>
<comment type="caution">
    <text evidence="2">The sequence shown here is derived from an EMBL/GenBank/DDBJ whole genome shotgun (WGS) entry which is preliminary data.</text>
</comment>
<sequence>MYHVGMNQAVTRDLSNHDGLPVWRFGKINPSTLLDVSWKQKRGRKNRPNKSSQCKRSSAMENLDYEPNPEVVPFQPANFM</sequence>
<proteinExistence type="predicted"/>
<evidence type="ECO:0000313" key="2">
    <source>
        <dbReference type="EMBL" id="GFS09342.1"/>
    </source>
</evidence>
<feature type="region of interest" description="Disordered" evidence="1">
    <location>
        <begin position="38"/>
        <end position="70"/>
    </location>
</feature>
<dbReference type="Proteomes" id="UP000762676">
    <property type="component" value="Unassembled WGS sequence"/>
</dbReference>
<evidence type="ECO:0000256" key="1">
    <source>
        <dbReference type="SAM" id="MobiDB-lite"/>
    </source>
</evidence>
<accession>A0AAV4IKQ5</accession>
<feature type="compositionally biased region" description="Polar residues" evidence="1">
    <location>
        <begin position="49"/>
        <end position="60"/>
    </location>
</feature>
<organism evidence="2 3">
    <name type="scientific">Elysia marginata</name>
    <dbReference type="NCBI Taxonomy" id="1093978"/>
    <lineage>
        <taxon>Eukaryota</taxon>
        <taxon>Metazoa</taxon>
        <taxon>Spiralia</taxon>
        <taxon>Lophotrochozoa</taxon>
        <taxon>Mollusca</taxon>
        <taxon>Gastropoda</taxon>
        <taxon>Heterobranchia</taxon>
        <taxon>Euthyneura</taxon>
        <taxon>Panpulmonata</taxon>
        <taxon>Sacoglossa</taxon>
        <taxon>Placobranchoidea</taxon>
        <taxon>Plakobranchidae</taxon>
        <taxon>Elysia</taxon>
    </lineage>
</organism>
<reference evidence="2 3" key="1">
    <citation type="journal article" date="2021" name="Elife">
        <title>Chloroplast acquisition without the gene transfer in kleptoplastic sea slugs, Plakobranchus ocellatus.</title>
        <authorList>
            <person name="Maeda T."/>
            <person name="Takahashi S."/>
            <person name="Yoshida T."/>
            <person name="Shimamura S."/>
            <person name="Takaki Y."/>
            <person name="Nagai Y."/>
            <person name="Toyoda A."/>
            <person name="Suzuki Y."/>
            <person name="Arimoto A."/>
            <person name="Ishii H."/>
            <person name="Satoh N."/>
            <person name="Nishiyama T."/>
            <person name="Hasebe M."/>
            <person name="Maruyama T."/>
            <person name="Minagawa J."/>
            <person name="Obokata J."/>
            <person name="Shigenobu S."/>
        </authorList>
    </citation>
    <scope>NUCLEOTIDE SEQUENCE [LARGE SCALE GENOMIC DNA]</scope>
</reference>
<keyword evidence="3" id="KW-1185">Reference proteome</keyword>
<feature type="compositionally biased region" description="Basic residues" evidence="1">
    <location>
        <begin position="39"/>
        <end position="48"/>
    </location>
</feature>
<name>A0AAV4IKQ5_9GAST</name>
<dbReference type="EMBL" id="BMAT01006269">
    <property type="protein sequence ID" value="GFS09342.1"/>
    <property type="molecule type" value="Genomic_DNA"/>
</dbReference>